<accession>A0A0W4ZWY0</accession>
<dbReference type="EMBL" id="AFWA02000009">
    <property type="protein sequence ID" value="KTW32884.1"/>
    <property type="molecule type" value="Genomic_DNA"/>
</dbReference>
<dbReference type="GeneID" id="30671587"/>
<name>A0A0W4ZWY0_PNEMU</name>
<dbReference type="VEuPathDB" id="FungiDB:PNEG_04303"/>
<dbReference type="AlphaFoldDB" id="A0A0W4ZWY0"/>
<gene>
    <name evidence="1" type="ORF">PNEG_04303</name>
</gene>
<dbReference type="Proteomes" id="UP000011958">
    <property type="component" value="Unassembled WGS sequence"/>
</dbReference>
<dbReference type="RefSeq" id="XP_019613358.1">
    <property type="nucleotide sequence ID" value="XM_019757821.1"/>
</dbReference>
<comment type="caution">
    <text evidence="1">The sequence shown here is derived from an EMBL/GenBank/DDBJ whole genome shotgun (WGS) entry which is preliminary data.</text>
</comment>
<evidence type="ECO:0000313" key="1">
    <source>
        <dbReference type="EMBL" id="KTW32884.1"/>
    </source>
</evidence>
<proteinExistence type="predicted"/>
<protein>
    <submittedName>
        <fullName evidence="1">Uncharacterized protein</fullName>
    </submittedName>
</protein>
<keyword evidence="2" id="KW-1185">Reference proteome</keyword>
<dbReference type="OrthoDB" id="3983163at2759"/>
<evidence type="ECO:0000313" key="2">
    <source>
        <dbReference type="Proteomes" id="UP000011958"/>
    </source>
</evidence>
<organism evidence="1 2">
    <name type="scientific">Pneumocystis murina (strain B123)</name>
    <name type="common">Mouse pneumocystis pneumonia agent</name>
    <name type="synonym">Pneumocystis carinii f. sp. muris</name>
    <dbReference type="NCBI Taxonomy" id="1069680"/>
    <lineage>
        <taxon>Eukaryota</taxon>
        <taxon>Fungi</taxon>
        <taxon>Dikarya</taxon>
        <taxon>Ascomycota</taxon>
        <taxon>Taphrinomycotina</taxon>
        <taxon>Pneumocystomycetes</taxon>
        <taxon>Pneumocystaceae</taxon>
        <taxon>Pneumocystis</taxon>
    </lineage>
</organism>
<sequence>MIKIQSFSAQDIRKLLNKSHKSEEVPLMELIQYTCYVKEQKIICKSVRRFNKKNIIEVTGLKI</sequence>
<reference evidence="2" key="1">
    <citation type="journal article" date="2016" name="Nat. Commun.">
        <title>Genome analysis of three Pneumocystis species reveals adaptation mechanisms to life exclusively in mammalian hosts.</title>
        <authorList>
            <person name="Ma L."/>
            <person name="Chen Z."/>
            <person name="Huang D.W."/>
            <person name="Kutty G."/>
            <person name="Ishihara M."/>
            <person name="Wang H."/>
            <person name="Abouelleil A."/>
            <person name="Bishop L."/>
            <person name="Davey E."/>
            <person name="Deng R."/>
            <person name="Deng X."/>
            <person name="Fan L."/>
            <person name="Fantoni G."/>
            <person name="Fitzgerald M."/>
            <person name="Gogineni E."/>
            <person name="Goldberg J.M."/>
            <person name="Handley G."/>
            <person name="Hu X."/>
            <person name="Huber C."/>
            <person name="Jiao X."/>
            <person name="Jones K."/>
            <person name="Levin J.Z."/>
            <person name="Liu Y."/>
            <person name="Macdonald P."/>
            <person name="Melnikov A."/>
            <person name="Raley C."/>
            <person name="Sassi M."/>
            <person name="Sherman B.T."/>
            <person name="Song X."/>
            <person name="Sykes S."/>
            <person name="Tran B."/>
            <person name="Walsh L."/>
            <person name="Xia Y."/>
            <person name="Yang J."/>
            <person name="Young S."/>
            <person name="Zeng Q."/>
            <person name="Zheng X."/>
            <person name="Stephens R."/>
            <person name="Nusbaum C."/>
            <person name="Birren B.W."/>
            <person name="Azadi P."/>
            <person name="Lempicki R.A."/>
            <person name="Cuomo C.A."/>
            <person name="Kovacs J.A."/>
        </authorList>
    </citation>
    <scope>NUCLEOTIDE SEQUENCE [LARGE SCALE GENOMIC DNA]</scope>
    <source>
        <strain evidence="2">B123</strain>
    </source>
</reference>